<feature type="transmembrane region" description="Helical" evidence="6">
    <location>
        <begin position="412"/>
        <end position="430"/>
    </location>
</feature>
<feature type="transmembrane region" description="Helical" evidence="6">
    <location>
        <begin position="294"/>
        <end position="314"/>
    </location>
</feature>
<feature type="domain" description="Integral membrane bound transporter" evidence="7">
    <location>
        <begin position="736"/>
        <end position="861"/>
    </location>
</feature>
<gene>
    <name evidence="8" type="ORF">QBZ16_002654</name>
</gene>
<evidence type="ECO:0000313" key="8">
    <source>
        <dbReference type="EMBL" id="KAK2078964.1"/>
    </source>
</evidence>
<evidence type="ECO:0000256" key="5">
    <source>
        <dbReference type="SAM" id="MobiDB-lite"/>
    </source>
</evidence>
<feature type="region of interest" description="Disordered" evidence="5">
    <location>
        <begin position="227"/>
        <end position="251"/>
    </location>
</feature>
<keyword evidence="2 6" id="KW-0812">Transmembrane</keyword>
<dbReference type="InterPro" id="IPR049453">
    <property type="entry name" value="Memb_transporter_dom"/>
</dbReference>
<feature type="transmembrane region" description="Helical" evidence="6">
    <location>
        <begin position="764"/>
        <end position="783"/>
    </location>
</feature>
<dbReference type="PANTHER" id="PTHR31086">
    <property type="entry name" value="ALUMINUM-ACTIVATED MALATE TRANSPORTER 10"/>
    <property type="match status" value="1"/>
</dbReference>
<feature type="transmembrane region" description="Helical" evidence="6">
    <location>
        <begin position="795"/>
        <end position="812"/>
    </location>
</feature>
<comment type="caution">
    <text evidence="8">The sequence shown here is derived from an EMBL/GenBank/DDBJ whole genome shotgun (WGS) entry which is preliminary data.</text>
</comment>
<dbReference type="Proteomes" id="UP001255856">
    <property type="component" value="Unassembled WGS sequence"/>
</dbReference>
<evidence type="ECO:0000259" key="7">
    <source>
        <dbReference type="Pfam" id="PF13515"/>
    </source>
</evidence>
<feature type="compositionally biased region" description="Basic residues" evidence="5">
    <location>
        <begin position="234"/>
        <end position="251"/>
    </location>
</feature>
<evidence type="ECO:0000256" key="3">
    <source>
        <dbReference type="ARBA" id="ARBA00022989"/>
    </source>
</evidence>
<feature type="transmembrane region" description="Helical" evidence="6">
    <location>
        <begin position="737"/>
        <end position="757"/>
    </location>
</feature>
<dbReference type="EMBL" id="JASFZW010000003">
    <property type="protein sequence ID" value="KAK2078964.1"/>
    <property type="molecule type" value="Genomic_DNA"/>
</dbReference>
<comment type="subcellular location">
    <subcellularLocation>
        <location evidence="1">Membrane</location>
        <topology evidence="1">Multi-pass membrane protein</topology>
    </subcellularLocation>
</comment>
<keyword evidence="3 6" id="KW-1133">Transmembrane helix</keyword>
<dbReference type="AlphaFoldDB" id="A0AAD9II66"/>
<keyword evidence="4 6" id="KW-0472">Membrane</keyword>
<reference evidence="8" key="1">
    <citation type="submission" date="2021-01" db="EMBL/GenBank/DDBJ databases">
        <authorList>
            <person name="Eckstrom K.M.E."/>
        </authorList>
    </citation>
    <scope>NUCLEOTIDE SEQUENCE</scope>
    <source>
        <strain evidence="8">UVCC 0001</strain>
    </source>
</reference>
<feature type="transmembrane region" description="Helical" evidence="6">
    <location>
        <begin position="848"/>
        <end position="870"/>
    </location>
</feature>
<dbReference type="Pfam" id="PF13515">
    <property type="entry name" value="FUSC_2"/>
    <property type="match status" value="1"/>
</dbReference>
<proteinExistence type="predicted"/>
<feature type="transmembrane region" description="Helical" evidence="6">
    <location>
        <begin position="704"/>
        <end position="725"/>
    </location>
</feature>
<organism evidence="8 9">
    <name type="scientific">Prototheca wickerhamii</name>
    <dbReference type="NCBI Taxonomy" id="3111"/>
    <lineage>
        <taxon>Eukaryota</taxon>
        <taxon>Viridiplantae</taxon>
        <taxon>Chlorophyta</taxon>
        <taxon>core chlorophytes</taxon>
        <taxon>Trebouxiophyceae</taxon>
        <taxon>Chlorellales</taxon>
        <taxon>Chlorellaceae</taxon>
        <taxon>Prototheca</taxon>
    </lineage>
</organism>
<feature type="transmembrane region" description="Helical" evidence="6">
    <location>
        <begin position="355"/>
        <end position="374"/>
    </location>
</feature>
<evidence type="ECO:0000256" key="1">
    <source>
        <dbReference type="ARBA" id="ARBA00004141"/>
    </source>
</evidence>
<dbReference type="GO" id="GO:0016020">
    <property type="term" value="C:membrane"/>
    <property type="evidence" value="ECO:0007669"/>
    <property type="project" value="UniProtKB-SubCell"/>
</dbReference>
<feature type="transmembrane region" description="Helical" evidence="6">
    <location>
        <begin position="321"/>
        <end position="343"/>
    </location>
</feature>
<accession>A0AAD9II66</accession>
<feature type="transmembrane region" description="Helical" evidence="6">
    <location>
        <begin position="261"/>
        <end position="282"/>
    </location>
</feature>
<evidence type="ECO:0000256" key="4">
    <source>
        <dbReference type="ARBA" id="ARBA00023136"/>
    </source>
</evidence>
<sequence length="1154" mass="121973">MQRFGLAYTGRSAGLAAGIAGTSATLRSGLARPPQGADGWDVVWQPVTRREVRQALDEVVNLSHSRGAAQALPPLGTVYLEDITSDNGSTTASDGDEADVAMMFAESAVPGEGAATLEDSMVGVLTGLLNDPLVFSSIQSALERDVNFQRLLAGGEGPTLDGAAFARRLALEGPPAASSAGVEVTLTSVLEALAAGISEAASRVGEAFAGIAQMLRGLGDAIRVALNPDGPNPRHARRAQRRSAPRSARRRIMTSDASHRVGLQVFVGVILILAPCSPNYVWNQLTVSPVYLSPANAAVLYVYGASVTAGYGVTPIVMASYTLLGGVLGTSLGMGLSYLVYLINGYSFEPSAVKASASMTFTAIAVFILCCERFKRRDQELMGRYAVLGVSLLMVGGYIGTAHPPVHYFRGHVYNLVMATTALLLTRTFVAPVTTGEICRGALARALEGLGGCVRATTSALATASEAECEQAEAVDAPLSREAVDLIYSAAEAAEKGLALAVLTRGALSSWMMTVYPLQTGQATCALARRLGPTLSTVASEIEGVLALLANCLRGLADLGDVPAKLDGMDEAFAVLLTAMQDQQSGNQPIVAPTSPSPADVAVLSTLLVLQSTVERMAAGLPKALGRDGGPGAAALSLRFDKLRMSRSEASLLCISDIAAADKSSSLSIDAALTGRDFFKEEAETLGWDERCLNAIMDRFGYDAINLAQSFQGVALVLVIFGLSTNHNISEATTGKLPWALFIAIGIMGSVVGGIAFKGLQRMLGTVAGIAWAVACTYFTVLVNGLSAAVTAGKIIVLVLSVAVGCFLTSLIGYQRPHFASGTVIAATCIVVTLMAPSHTDHVDPMLFVWRLAATAFGVLVELGVTALVFPVTGRAVIRAKVLSVLEHLAEVLDETVELCCTPEEIEPSKGARRGSFIRKALGAVARPAPDGSSPPSRRPFWAAPWSWLAGLGRRGKTVVLHWLSPPRRYVAGVDLDRSSVVYGQQLAIVPGKMRGSQSRRQLRHAVLGNGAQKLELDTEDLVKELTELKSTIGDAAYEYYPLRKQHRATEEAARLENMARALFLSVAADEDAVTAPEEMVTLTFLSRLLNAAHITQALLVAILQSSYIDAPELESTVQRLTSTLRWEWEDEVPSSHSRIWALPSFTGTPRLSA</sequence>
<name>A0AAD9II66_PROWI</name>
<evidence type="ECO:0000313" key="9">
    <source>
        <dbReference type="Proteomes" id="UP001255856"/>
    </source>
</evidence>
<protein>
    <recommendedName>
        <fullName evidence="7">Integral membrane bound transporter domain-containing protein</fullName>
    </recommendedName>
</protein>
<evidence type="ECO:0000256" key="6">
    <source>
        <dbReference type="SAM" id="Phobius"/>
    </source>
</evidence>
<feature type="transmembrane region" description="Helical" evidence="6">
    <location>
        <begin position="819"/>
        <end position="836"/>
    </location>
</feature>
<keyword evidence="9" id="KW-1185">Reference proteome</keyword>
<evidence type="ECO:0000256" key="2">
    <source>
        <dbReference type="ARBA" id="ARBA00022692"/>
    </source>
</evidence>
<feature type="transmembrane region" description="Helical" evidence="6">
    <location>
        <begin position="381"/>
        <end position="400"/>
    </location>
</feature>